<accession>A0AA96LG25</accession>
<name>A0AA96LG25_9BACL</name>
<sequence>MEAAVFLKEFISQNESCPSGQDEALLVDAYELVKKELLETSYSIESVRLAHKIFGYLGDKGLNERIETMRKYLKSEQLKTLEDQFWAQWELVDNLALLKKYKVMIEEQKLFLAWAREKTSADHLLKVMFDSTQALGWVEEGQSEEWFDIYHDIIKRTKPTPSNRHARVLYVETAAGVLIYHLKNYAEAVDEIERYHNIIYEDVSWDEHIKFSIRLKSYQLGLYSAEVDWLNYEKTVNESILEIINSINKHNNDGSVSLDDICDMAHEIGTCLMWERRYNQAMPLFEYSIQHQGAGITHYFYAICVWAAQKDRPTTLKHLTLAELKVKGNGGLRSRYKQMFSEQTEFADVWQDEEFLSVFLS</sequence>
<evidence type="ECO:0000313" key="2">
    <source>
        <dbReference type="Proteomes" id="UP001305702"/>
    </source>
</evidence>
<dbReference type="RefSeq" id="WP_315607154.1">
    <property type="nucleotide sequence ID" value="NZ_CP130318.1"/>
</dbReference>
<dbReference type="EMBL" id="CP130318">
    <property type="protein sequence ID" value="WNQ13374.1"/>
    <property type="molecule type" value="Genomic_DNA"/>
</dbReference>
<gene>
    <name evidence="1" type="ORF">MJA45_10230</name>
</gene>
<dbReference type="Proteomes" id="UP001305702">
    <property type="component" value="Chromosome"/>
</dbReference>
<protein>
    <submittedName>
        <fullName evidence="1">Uncharacterized protein</fullName>
    </submittedName>
</protein>
<reference evidence="1 2" key="1">
    <citation type="submission" date="2022-02" db="EMBL/GenBank/DDBJ databases">
        <title>Paenibacillus sp. MBLB1776 Whole Genome Shotgun Sequencing.</title>
        <authorList>
            <person name="Hwang C.Y."/>
            <person name="Cho E.-S."/>
            <person name="Seo M.-J."/>
        </authorList>
    </citation>
    <scope>NUCLEOTIDE SEQUENCE [LARGE SCALE GENOMIC DNA]</scope>
    <source>
        <strain evidence="1 2">MBLB1776</strain>
    </source>
</reference>
<organism evidence="1 2">
    <name type="scientific">Paenibacillus aurantius</name>
    <dbReference type="NCBI Taxonomy" id="2918900"/>
    <lineage>
        <taxon>Bacteria</taxon>
        <taxon>Bacillati</taxon>
        <taxon>Bacillota</taxon>
        <taxon>Bacilli</taxon>
        <taxon>Bacillales</taxon>
        <taxon>Paenibacillaceae</taxon>
        <taxon>Paenibacillus</taxon>
    </lineage>
</organism>
<dbReference type="AlphaFoldDB" id="A0AA96LG25"/>
<evidence type="ECO:0000313" key="1">
    <source>
        <dbReference type="EMBL" id="WNQ13374.1"/>
    </source>
</evidence>
<proteinExistence type="predicted"/>
<dbReference type="KEGG" id="paun:MJA45_10230"/>
<keyword evidence="2" id="KW-1185">Reference proteome</keyword>